<reference evidence="2" key="1">
    <citation type="submission" date="2018-10" db="EMBL/GenBank/DDBJ databases">
        <title>De novo assembly of a Great Dane genome.</title>
        <authorList>
            <person name="Kidd J.M."/>
            <person name="Pendleton A.L."/>
            <person name="Shen F."/>
            <person name="Emery S."/>
        </authorList>
    </citation>
    <scope>NUCLEOTIDE SEQUENCE [LARGE SCALE GENOMIC DNA]</scope>
    <source>
        <strain evidence="2">Great Dane</strain>
    </source>
</reference>
<feature type="compositionally biased region" description="Pro residues" evidence="1">
    <location>
        <begin position="180"/>
        <end position="194"/>
    </location>
</feature>
<dbReference type="Proteomes" id="UP000694542">
    <property type="component" value="Chromosome 12"/>
</dbReference>
<dbReference type="Ensembl" id="ENSCAFT00040015676.1">
    <property type="protein sequence ID" value="ENSCAFP00040013585.1"/>
    <property type="gene ID" value="ENSCAFG00040008396.1"/>
</dbReference>
<evidence type="ECO:0000313" key="3">
    <source>
        <dbReference type="Proteomes" id="UP000694542"/>
    </source>
</evidence>
<accession>A0A8C0QMN9</accession>
<sequence length="381" mass="40204">VRIGDRRPGRAGPRRGARPRTPPPPALPAHTPRPAPRGRPSRGLAAGRNPAAAQPGRSPPSGAAPARVRGLAEQPPAARSPQPALWRYLLRSREATLRQSSKKQNSGYWRQISRPTSSRSRCLSFSPTVRTQGTISVGVAEAVLQIEAEVEATPINLPRLRPAGPAAPHTAADRRTLRPLQPPEAPPEAPPKAPPRVRGRRPLPPLRSRCRPRGLPHDVPEVVTSREALRAPPPFRPPGRVRAPPATESRTALATGLSRKPGGGGVAATSNRLYRGEEREGCARAREKVQPRAAAGPCLRDARSSRGPLGTVVFVTRAGGAAERRSGGAPGRGPHHSPAPLSVGSASGADRSSFPRRPREKTGRGGATLSPYLARAGGTGE</sequence>
<feature type="compositionally biased region" description="Polar residues" evidence="1">
    <location>
        <begin position="97"/>
        <end position="125"/>
    </location>
</feature>
<feature type="region of interest" description="Disordered" evidence="1">
    <location>
        <begin position="1"/>
        <end position="84"/>
    </location>
</feature>
<name>A0A8C0QMN9_CANLF</name>
<proteinExistence type="predicted"/>
<feature type="compositionally biased region" description="Low complexity" evidence="1">
    <location>
        <begin position="41"/>
        <end position="67"/>
    </location>
</feature>
<reference evidence="2" key="2">
    <citation type="submission" date="2025-08" db="UniProtKB">
        <authorList>
            <consortium name="Ensembl"/>
        </authorList>
    </citation>
    <scope>IDENTIFICATION</scope>
</reference>
<evidence type="ECO:0000256" key="1">
    <source>
        <dbReference type="SAM" id="MobiDB-lite"/>
    </source>
</evidence>
<feature type="compositionally biased region" description="Pro residues" evidence="1">
    <location>
        <begin position="20"/>
        <end position="37"/>
    </location>
</feature>
<organism evidence="2 3">
    <name type="scientific">Canis lupus familiaris</name>
    <name type="common">Dog</name>
    <name type="synonym">Canis familiaris</name>
    <dbReference type="NCBI Taxonomy" id="9615"/>
    <lineage>
        <taxon>Eukaryota</taxon>
        <taxon>Metazoa</taxon>
        <taxon>Chordata</taxon>
        <taxon>Craniata</taxon>
        <taxon>Vertebrata</taxon>
        <taxon>Euteleostomi</taxon>
        <taxon>Mammalia</taxon>
        <taxon>Eutheria</taxon>
        <taxon>Laurasiatheria</taxon>
        <taxon>Carnivora</taxon>
        <taxon>Caniformia</taxon>
        <taxon>Canidae</taxon>
        <taxon>Canis</taxon>
    </lineage>
</organism>
<feature type="compositionally biased region" description="Low complexity" evidence="1">
    <location>
        <begin position="157"/>
        <end position="168"/>
    </location>
</feature>
<feature type="region of interest" description="Disordered" evidence="1">
    <location>
        <begin position="284"/>
        <end position="381"/>
    </location>
</feature>
<feature type="region of interest" description="Disordered" evidence="1">
    <location>
        <begin position="157"/>
        <end position="270"/>
    </location>
</feature>
<protein>
    <submittedName>
        <fullName evidence="2">Uncharacterized protein</fullName>
    </submittedName>
</protein>
<feature type="region of interest" description="Disordered" evidence="1">
    <location>
        <begin position="96"/>
        <end position="125"/>
    </location>
</feature>
<evidence type="ECO:0000313" key="2">
    <source>
        <dbReference type="Ensembl" id="ENSCAFP00040013585.1"/>
    </source>
</evidence>
<dbReference type="AlphaFoldDB" id="A0A8C0QMN9"/>